<proteinExistence type="predicted"/>
<feature type="region of interest" description="Disordered" evidence="1">
    <location>
        <begin position="235"/>
        <end position="254"/>
    </location>
</feature>
<comment type="caution">
    <text evidence="2">The sequence shown here is derived from an EMBL/GenBank/DDBJ whole genome shotgun (WGS) entry which is preliminary data.</text>
</comment>
<accession>A0A699HFG8</accession>
<sequence>MTFVSSSLNNSNNSNGVNTTQGVNTANRVNTVSSQVNVASSLNIDNLSDVVICAFLASQPNSTHLVNEDLKQIHPDDLEEMDLKWQMAMLTMRARRFLKNTGKKLNMNGNDSVAFDKTKVESYNYHKRGHFARECKVPRGHDNRSRDVTRTTVPLETPNSSALLDLVETEKEGIQLNVNKLENASMSLNKIIECQIMDNCKKGLGSNAVPPPHTGLFLPPKSDLSYTRLEELFNEPKTKKSKDKSNDVEPESIRKGSDATIIEDWVLDDEEENVEKKEVKPSIKWINFVKDTIDNNPRKTVKNGEQPKQNTHRKREVRSSITDNGSGVSNLAKRFFKNLQTTRASFVGSAFALTYFDRFSSAALSCISDDCLDLLHLLVLELLLLVLD</sequence>
<organism evidence="2">
    <name type="scientific">Tanacetum cinerariifolium</name>
    <name type="common">Dalmatian daisy</name>
    <name type="synonym">Chrysanthemum cinerariifolium</name>
    <dbReference type="NCBI Taxonomy" id="118510"/>
    <lineage>
        <taxon>Eukaryota</taxon>
        <taxon>Viridiplantae</taxon>
        <taxon>Streptophyta</taxon>
        <taxon>Embryophyta</taxon>
        <taxon>Tracheophyta</taxon>
        <taxon>Spermatophyta</taxon>
        <taxon>Magnoliopsida</taxon>
        <taxon>eudicotyledons</taxon>
        <taxon>Gunneridae</taxon>
        <taxon>Pentapetalae</taxon>
        <taxon>asterids</taxon>
        <taxon>campanulids</taxon>
        <taxon>Asterales</taxon>
        <taxon>Asteraceae</taxon>
        <taxon>Asteroideae</taxon>
        <taxon>Anthemideae</taxon>
        <taxon>Anthemidinae</taxon>
        <taxon>Tanacetum</taxon>
    </lineage>
</organism>
<protein>
    <submittedName>
        <fullName evidence="2">Uncharacterized protein</fullName>
    </submittedName>
</protein>
<gene>
    <name evidence="2" type="ORF">Tci_386320</name>
</gene>
<dbReference type="AlphaFoldDB" id="A0A699HFG8"/>
<dbReference type="EMBL" id="BKCJ010155094">
    <property type="protein sequence ID" value="GEY14346.1"/>
    <property type="molecule type" value="Genomic_DNA"/>
</dbReference>
<reference evidence="2" key="1">
    <citation type="journal article" date="2019" name="Sci. Rep.">
        <title>Draft genome of Tanacetum cinerariifolium, the natural source of mosquito coil.</title>
        <authorList>
            <person name="Yamashiro T."/>
            <person name="Shiraishi A."/>
            <person name="Satake H."/>
            <person name="Nakayama K."/>
        </authorList>
    </citation>
    <scope>NUCLEOTIDE SEQUENCE</scope>
</reference>
<evidence type="ECO:0000256" key="1">
    <source>
        <dbReference type="SAM" id="MobiDB-lite"/>
    </source>
</evidence>
<name>A0A699HFG8_TANCI</name>
<evidence type="ECO:0000313" key="2">
    <source>
        <dbReference type="EMBL" id="GEY14346.1"/>
    </source>
</evidence>
<feature type="region of interest" description="Disordered" evidence="1">
    <location>
        <begin position="1"/>
        <end position="23"/>
    </location>
</feature>
<feature type="region of interest" description="Disordered" evidence="1">
    <location>
        <begin position="296"/>
        <end position="325"/>
    </location>
</feature>